<dbReference type="EMBL" id="CP046617">
    <property type="protein sequence ID" value="WCM40766.1"/>
    <property type="molecule type" value="Genomic_DNA"/>
</dbReference>
<dbReference type="InterPro" id="IPR036111">
    <property type="entry name" value="Mal/L-sulfo/L-lacto_DH-like_sf"/>
</dbReference>
<dbReference type="Proteomes" id="UP001317488">
    <property type="component" value="Chromosome"/>
</dbReference>
<protein>
    <submittedName>
        <fullName evidence="3">Ldh family oxidoreductase</fullName>
    </submittedName>
</protein>
<gene>
    <name evidence="3" type="ORF">GO600_09755</name>
</gene>
<name>A0ABY7RVA8_9DEIN</name>
<evidence type="ECO:0000256" key="1">
    <source>
        <dbReference type="ARBA" id="ARBA00006056"/>
    </source>
</evidence>
<comment type="similarity">
    <text evidence="1">Belongs to the LDH2/MDH2 oxidoreductase family.</text>
</comment>
<dbReference type="InterPro" id="IPR043144">
    <property type="entry name" value="Mal/L-sulf/L-lact_DH-like_ah"/>
</dbReference>
<keyword evidence="4" id="KW-1185">Reference proteome</keyword>
<dbReference type="PANTHER" id="PTHR11091:SF0">
    <property type="entry name" value="MALATE DEHYDROGENASE"/>
    <property type="match status" value="1"/>
</dbReference>
<dbReference type="InterPro" id="IPR003767">
    <property type="entry name" value="Malate/L-lactate_DH-like"/>
</dbReference>
<evidence type="ECO:0000313" key="3">
    <source>
        <dbReference type="EMBL" id="WCM40766.1"/>
    </source>
</evidence>
<dbReference type="SUPFAM" id="SSF89733">
    <property type="entry name" value="L-sulfolactate dehydrogenase-like"/>
    <property type="match status" value="1"/>
</dbReference>
<proteinExistence type="inferred from homology"/>
<sequence length="346" mass="37320">MTLPAEELRRFAEGVLRAAGADEVSARSTSQVLLDADLKGIHSHGLVRLPIYVRRLEHGLVNPAPSPRVLDERGAVAVIDGDHGLGPRVGLFAVEKAKELAKREGVGVVGVRRSSHFGAAGYYTEVLAQEGMLGLALTNAEPDVVPFGGKKPALGTNPIAFAAPAPQGIILVDLATSQAAMGKVFMARAKNTRIPLDWGVDEDGFPTDDPHRVKALLPLGGAKGYALALMVEVLAGVLTGAGITQSIGRMYDDWHRPQNVGHLFIAVEPSFFLPKEDFQRRVAWLWDQIKATPPAPGFSEVLIPGEREFRLRGERLIHGVPLEEAVVRSLQELGRRYGMTLEVGHV</sequence>
<dbReference type="InterPro" id="IPR043143">
    <property type="entry name" value="Mal/L-sulf/L-lact_DH-like_NADP"/>
</dbReference>
<dbReference type="PANTHER" id="PTHR11091">
    <property type="entry name" value="OXIDOREDUCTASE-RELATED"/>
    <property type="match status" value="1"/>
</dbReference>
<evidence type="ECO:0000256" key="2">
    <source>
        <dbReference type="ARBA" id="ARBA00023002"/>
    </source>
</evidence>
<evidence type="ECO:0000313" key="4">
    <source>
        <dbReference type="Proteomes" id="UP001317488"/>
    </source>
</evidence>
<dbReference type="Gene3D" id="3.30.1370.60">
    <property type="entry name" value="Hypothetical oxidoreductase yiak, domain 2"/>
    <property type="match status" value="1"/>
</dbReference>
<dbReference type="Gene3D" id="1.10.1530.10">
    <property type="match status" value="1"/>
</dbReference>
<organism evidence="3 4">
    <name type="scientific">Thermus antranikianii</name>
    <dbReference type="NCBI Taxonomy" id="88190"/>
    <lineage>
        <taxon>Bacteria</taxon>
        <taxon>Thermotogati</taxon>
        <taxon>Deinococcota</taxon>
        <taxon>Deinococci</taxon>
        <taxon>Thermales</taxon>
        <taxon>Thermaceae</taxon>
        <taxon>Thermus</taxon>
    </lineage>
</organism>
<keyword evidence="2" id="KW-0560">Oxidoreductase</keyword>
<accession>A0ABY7RVA8</accession>
<reference evidence="3 4" key="1">
    <citation type="submission" date="2019-12" db="EMBL/GenBank/DDBJ databases">
        <authorList>
            <person name="An T."/>
        </authorList>
    </citation>
    <scope>NUCLEOTIDE SEQUENCE [LARGE SCALE GENOMIC DNA]</scope>
    <source>
        <strain evidence="3 4">JCM 19900</strain>
    </source>
</reference>
<dbReference type="Pfam" id="PF02615">
    <property type="entry name" value="Ldh_2"/>
    <property type="match status" value="1"/>
</dbReference>